<organism evidence="7 8">
    <name type="scientific">Pseudomonas reactans</name>
    <dbReference type="NCBI Taxonomy" id="117680"/>
    <lineage>
        <taxon>Bacteria</taxon>
        <taxon>Pseudomonadati</taxon>
        <taxon>Pseudomonadota</taxon>
        <taxon>Gammaproteobacteria</taxon>
        <taxon>Pseudomonadales</taxon>
        <taxon>Pseudomonadaceae</taxon>
        <taxon>Pseudomonas</taxon>
    </lineage>
</organism>
<dbReference type="EMBL" id="JACARY010000040">
    <property type="protein sequence ID" value="NWD96506.1"/>
    <property type="molecule type" value="Genomic_DNA"/>
</dbReference>
<feature type="domain" description="D-isomer specific 2-hydroxyacid dehydrogenase NAD-binding" evidence="6">
    <location>
        <begin position="109"/>
        <end position="277"/>
    </location>
</feature>
<evidence type="ECO:0000313" key="8">
    <source>
        <dbReference type="Proteomes" id="UP000572863"/>
    </source>
</evidence>
<keyword evidence="8" id="KW-1185">Reference proteome</keyword>
<dbReference type="InterPro" id="IPR050418">
    <property type="entry name" value="D-iso_2-hydroxyacid_DH_PdxB"/>
</dbReference>
<evidence type="ECO:0000256" key="1">
    <source>
        <dbReference type="ARBA" id="ARBA00005854"/>
    </source>
</evidence>
<dbReference type="Proteomes" id="UP000572863">
    <property type="component" value="Unassembled WGS sequence"/>
</dbReference>
<comment type="caution">
    <text evidence="7">The sequence shown here is derived from an EMBL/GenBank/DDBJ whole genome shotgun (WGS) entry which is preliminary data.</text>
</comment>
<dbReference type="SUPFAM" id="SSF51735">
    <property type="entry name" value="NAD(P)-binding Rossmann-fold domains"/>
    <property type="match status" value="1"/>
</dbReference>
<keyword evidence="3" id="KW-0520">NAD</keyword>
<protein>
    <submittedName>
        <fullName evidence="7">Glycerate dehydrogenase</fullName>
    </submittedName>
</protein>
<dbReference type="InterPro" id="IPR036291">
    <property type="entry name" value="NAD(P)-bd_dom_sf"/>
</dbReference>
<accession>A0ABX2QXG2</accession>
<dbReference type="Gene3D" id="3.40.50.720">
    <property type="entry name" value="NAD(P)-binding Rossmann-like Domain"/>
    <property type="match status" value="2"/>
</dbReference>
<dbReference type="CDD" id="cd05198">
    <property type="entry name" value="formate_dh_like"/>
    <property type="match status" value="1"/>
</dbReference>
<dbReference type="PANTHER" id="PTHR43761">
    <property type="entry name" value="D-ISOMER SPECIFIC 2-HYDROXYACID DEHYDROGENASE FAMILY PROTEIN (AFU_ORTHOLOGUE AFUA_1G13630)"/>
    <property type="match status" value="1"/>
</dbReference>
<keyword evidence="2 4" id="KW-0560">Oxidoreductase</keyword>
<dbReference type="Pfam" id="PF00389">
    <property type="entry name" value="2-Hacid_dh"/>
    <property type="match status" value="1"/>
</dbReference>
<gene>
    <name evidence="7" type="ORF">HX871_18960</name>
</gene>
<name>A0ABX2QXG2_9PSED</name>
<dbReference type="InterPro" id="IPR006139">
    <property type="entry name" value="D-isomer_2_OHA_DH_cat_dom"/>
</dbReference>
<evidence type="ECO:0000256" key="4">
    <source>
        <dbReference type="RuleBase" id="RU003719"/>
    </source>
</evidence>
<reference evidence="7 8" key="1">
    <citation type="submission" date="2020-04" db="EMBL/GenBank/DDBJ databases">
        <title>Molecular characterization of pseudomonads from Agaricus bisporus reveal novel blotch 2 pathogens in Western Europe.</title>
        <authorList>
            <person name="Taparia T."/>
            <person name="Krijger M."/>
            <person name="Haynes E."/>
            <person name="Elpinstone J.G."/>
            <person name="Noble R."/>
            <person name="Van Der Wolf J."/>
        </authorList>
    </citation>
    <scope>NUCLEOTIDE SEQUENCE [LARGE SCALE GENOMIC DNA]</scope>
    <source>
        <strain evidence="7 8">P7774</strain>
    </source>
</reference>
<dbReference type="SUPFAM" id="SSF52283">
    <property type="entry name" value="Formate/glycerate dehydrogenase catalytic domain-like"/>
    <property type="match status" value="1"/>
</dbReference>
<feature type="domain" description="D-isomer specific 2-hydroxyacid dehydrogenase catalytic" evidence="5">
    <location>
        <begin position="28"/>
        <end position="299"/>
    </location>
</feature>
<evidence type="ECO:0000313" key="7">
    <source>
        <dbReference type="EMBL" id="NWD96506.1"/>
    </source>
</evidence>
<dbReference type="InterPro" id="IPR006140">
    <property type="entry name" value="D-isomer_DH_NAD-bd"/>
</dbReference>
<dbReference type="PANTHER" id="PTHR43761:SF1">
    <property type="entry name" value="D-ISOMER SPECIFIC 2-HYDROXYACID DEHYDROGENASE CATALYTIC DOMAIN-CONTAINING PROTEIN-RELATED"/>
    <property type="match status" value="1"/>
</dbReference>
<evidence type="ECO:0000259" key="6">
    <source>
        <dbReference type="Pfam" id="PF02826"/>
    </source>
</evidence>
<dbReference type="RefSeq" id="WP_177052130.1">
    <property type="nucleotide sequence ID" value="NZ_JACAQM010000007.1"/>
</dbReference>
<evidence type="ECO:0000256" key="3">
    <source>
        <dbReference type="ARBA" id="ARBA00023027"/>
    </source>
</evidence>
<proteinExistence type="inferred from homology"/>
<comment type="similarity">
    <text evidence="1 4">Belongs to the D-isomer specific 2-hydroxyacid dehydrogenase family.</text>
</comment>
<evidence type="ECO:0000256" key="2">
    <source>
        <dbReference type="ARBA" id="ARBA00023002"/>
    </source>
</evidence>
<dbReference type="Pfam" id="PF02826">
    <property type="entry name" value="2-Hacid_dh_C"/>
    <property type="match status" value="1"/>
</dbReference>
<evidence type="ECO:0000259" key="5">
    <source>
        <dbReference type="Pfam" id="PF00389"/>
    </source>
</evidence>
<sequence>MNIVLIDCTPELNALFDAGTLTVPEGMHIHVGDPTPEQIVSLCRSAHVMLVEHTLVSPETLAACPTLKAIVFMGTGASSYLPMVWLSEHGIAVSTTPGYGSRAVAEHALALTFAAARNLGPMLKDIARGGWQPRGGLQLEGRKVAVIGFGEVGRCYAQMATALGMDVSIWNRTPVDSPYFEADLNTVLRGAEVVSLHLALNPHTTGFLDSARLRLLKPGALVINTARAALIDQAALAQALYSGQVAHAALDVFWQEPMAPNDPWRDVGNVTLTPHAAYMTQEAYLELWKRTLNAAAQYSDR</sequence>